<evidence type="ECO:0000259" key="2">
    <source>
        <dbReference type="PROSITE" id="PS50234"/>
    </source>
</evidence>
<keyword evidence="1" id="KW-0732">Signal</keyword>
<dbReference type="InterPro" id="IPR002035">
    <property type="entry name" value="VWF_A"/>
</dbReference>
<dbReference type="InterPro" id="IPR051266">
    <property type="entry name" value="CLCR"/>
</dbReference>
<evidence type="ECO:0000256" key="1">
    <source>
        <dbReference type="SAM" id="SignalP"/>
    </source>
</evidence>
<dbReference type="AlphaFoldDB" id="A0A486XMM5"/>
<gene>
    <name evidence="3" type="ORF">BAL341_1071</name>
</gene>
<proteinExistence type="predicted"/>
<dbReference type="PANTHER" id="PTHR10579">
    <property type="entry name" value="CALCIUM-ACTIVATED CHLORIDE CHANNEL REGULATOR"/>
    <property type="match status" value="1"/>
</dbReference>
<protein>
    <submittedName>
        <fullName evidence="3">von Willebrand factor type A domain protein</fullName>
    </submittedName>
</protein>
<dbReference type="PROSITE" id="PS50234">
    <property type="entry name" value="VWFA"/>
    <property type="match status" value="1"/>
</dbReference>
<sequence>MKHVPLFTLLFVPLAMANDAPTTASPTAIVIDVSNSMWGQVEGTAKIDSAKSALQSLLKNWPQNRSLSLWAYGHRAKSSCEDIEQIALPGALDSAALERKIKALTPRGRTPLTAAVEQAATAMREQGGTIILLTDGIESCDRDPCALAATLQAQGIKFTAHVVGFDIDSENDKAQLSCLASSSGGRYFDAGNEQALRDALDQAKQPVTLDKAPGIVLMGEGQVIATRRFSLSWQGQSQMEDKVVLVKQGAAPSPSNVIVEAKTFGRDKVDLLAPAAPGLYQVHYLFDSYNRRESLSNLNIDVMPLTATLTWQEPAMTGSDLTISSDIQSDAELSLVLVGRGKDMSQVFSRASFIDGQGKLRLSNDSGEYDVLLVSNWHAHREEMLRQPLNIVPMQTRLTVTSIQGQTITIDWQGPGAEGDKIVLVAKGSQDSWGSVLDADFPSSSQLKLGAPSSGQYDVLYISDYYGAHAELTRITVSLP</sequence>
<dbReference type="SUPFAM" id="SSF53300">
    <property type="entry name" value="vWA-like"/>
    <property type="match status" value="1"/>
</dbReference>
<evidence type="ECO:0000313" key="3">
    <source>
        <dbReference type="EMBL" id="VHO02896.1"/>
    </source>
</evidence>
<feature type="chain" id="PRO_5019818679" evidence="1">
    <location>
        <begin position="18"/>
        <end position="480"/>
    </location>
</feature>
<feature type="domain" description="VWFA" evidence="2">
    <location>
        <begin position="26"/>
        <end position="203"/>
    </location>
</feature>
<organism evidence="3">
    <name type="scientific">Rheinheimera sp. BAL341</name>
    <dbReference type="NCBI Taxonomy" id="1708203"/>
    <lineage>
        <taxon>Bacteria</taxon>
        <taxon>Pseudomonadati</taxon>
        <taxon>Pseudomonadota</taxon>
        <taxon>Gammaproteobacteria</taxon>
        <taxon>Chromatiales</taxon>
        <taxon>Chromatiaceae</taxon>
        <taxon>Rheinheimera</taxon>
    </lineage>
</organism>
<dbReference type="SMART" id="SM00327">
    <property type="entry name" value="VWA"/>
    <property type="match status" value="1"/>
</dbReference>
<dbReference type="EMBL" id="CAAJGR010000078">
    <property type="protein sequence ID" value="VHO02896.1"/>
    <property type="molecule type" value="Genomic_DNA"/>
</dbReference>
<name>A0A486XMM5_9GAMM</name>
<feature type="signal peptide" evidence="1">
    <location>
        <begin position="1"/>
        <end position="17"/>
    </location>
</feature>
<dbReference type="Gene3D" id="3.40.50.410">
    <property type="entry name" value="von Willebrand factor, type A domain"/>
    <property type="match status" value="1"/>
</dbReference>
<reference evidence="3" key="1">
    <citation type="submission" date="2019-04" db="EMBL/GenBank/DDBJ databases">
        <authorList>
            <person name="Brambilla D."/>
        </authorList>
    </citation>
    <scope>NUCLEOTIDE SEQUENCE</scope>
    <source>
        <strain evidence="3">BAL1</strain>
    </source>
</reference>
<dbReference type="InterPro" id="IPR036465">
    <property type="entry name" value="vWFA_dom_sf"/>
</dbReference>
<dbReference type="PANTHER" id="PTHR10579:SF43">
    <property type="entry name" value="ZINC FINGER (C3HC4-TYPE RING FINGER) FAMILY PROTEIN"/>
    <property type="match status" value="1"/>
</dbReference>
<dbReference type="Pfam" id="PF13519">
    <property type="entry name" value="VWA_2"/>
    <property type="match status" value="1"/>
</dbReference>
<accession>A0A486XMM5</accession>